<dbReference type="GO" id="GO:0005829">
    <property type="term" value="C:cytosol"/>
    <property type="evidence" value="ECO:0007669"/>
    <property type="project" value="TreeGrafter"/>
</dbReference>
<evidence type="ECO:0000256" key="2">
    <source>
        <dbReference type="ARBA" id="ARBA00003921"/>
    </source>
</evidence>
<name>A0A1X1QZD3_MYCFA</name>
<dbReference type="STRING" id="1793.AWC04_19515"/>
<dbReference type="AlphaFoldDB" id="A0A1X1QZD3"/>
<comment type="function">
    <text evidence="2 17">Cell wall formation.</text>
</comment>
<dbReference type="GO" id="GO:0071555">
    <property type="term" value="P:cell wall organization"/>
    <property type="evidence" value="ECO:0007669"/>
    <property type="project" value="UniProtKB-KW"/>
</dbReference>
<proteinExistence type="inferred from homology"/>
<comment type="catalytic activity">
    <reaction evidence="16 17">
        <text>UDP-N-acetyl-alpha-D-muramate + NADP(+) = UDP-N-acetyl-3-O-(1-carboxyvinyl)-alpha-D-glucosamine + NADPH + H(+)</text>
        <dbReference type="Rhea" id="RHEA:12248"/>
        <dbReference type="ChEBI" id="CHEBI:15378"/>
        <dbReference type="ChEBI" id="CHEBI:57783"/>
        <dbReference type="ChEBI" id="CHEBI:58349"/>
        <dbReference type="ChEBI" id="CHEBI:68483"/>
        <dbReference type="ChEBI" id="CHEBI:70757"/>
        <dbReference type="EC" id="1.3.1.98"/>
    </reaction>
</comment>
<protein>
    <recommendedName>
        <fullName evidence="17">UDP-N-acetylenolpyruvoylglucosamine reductase</fullName>
        <ecNumber evidence="17">1.3.1.98</ecNumber>
    </recommendedName>
    <alternativeName>
        <fullName evidence="17">UDP-N-acetylmuramate dehydrogenase</fullName>
    </alternativeName>
</protein>
<dbReference type="InterPro" id="IPR036635">
    <property type="entry name" value="MurB_C_sf"/>
</dbReference>
<evidence type="ECO:0000256" key="9">
    <source>
        <dbReference type="ARBA" id="ARBA00022827"/>
    </source>
</evidence>
<dbReference type="UniPathway" id="UPA00219"/>
<comment type="cofactor">
    <cofactor evidence="1 17">
        <name>FAD</name>
        <dbReference type="ChEBI" id="CHEBI:57692"/>
    </cofactor>
</comment>
<dbReference type="PROSITE" id="PS51387">
    <property type="entry name" value="FAD_PCMH"/>
    <property type="match status" value="1"/>
</dbReference>
<dbReference type="Pfam" id="PF01565">
    <property type="entry name" value="FAD_binding_4"/>
    <property type="match status" value="1"/>
</dbReference>
<comment type="pathway">
    <text evidence="4 17">Cell wall biogenesis; peptidoglycan biosynthesis.</text>
</comment>
<evidence type="ECO:0000256" key="15">
    <source>
        <dbReference type="ARBA" id="ARBA00023316"/>
    </source>
</evidence>
<evidence type="ECO:0000256" key="12">
    <source>
        <dbReference type="ARBA" id="ARBA00022984"/>
    </source>
</evidence>
<evidence type="ECO:0000256" key="1">
    <source>
        <dbReference type="ARBA" id="ARBA00001974"/>
    </source>
</evidence>
<dbReference type="Gene3D" id="3.90.78.10">
    <property type="entry name" value="UDP-N-acetylenolpyruvoylglucosamine reductase, C-terminal domain"/>
    <property type="match status" value="1"/>
</dbReference>
<dbReference type="RefSeq" id="WP_085100717.1">
    <property type="nucleotide sequence ID" value="NZ_AP022603.1"/>
</dbReference>
<keyword evidence="11 17" id="KW-0133">Cell shape</keyword>
<evidence type="ECO:0000256" key="4">
    <source>
        <dbReference type="ARBA" id="ARBA00004752"/>
    </source>
</evidence>
<evidence type="ECO:0000256" key="10">
    <source>
        <dbReference type="ARBA" id="ARBA00022857"/>
    </source>
</evidence>
<keyword evidence="15 17" id="KW-0961">Cell wall biogenesis/degradation</keyword>
<evidence type="ECO:0000256" key="7">
    <source>
        <dbReference type="ARBA" id="ARBA00022618"/>
    </source>
</evidence>
<dbReference type="InterPro" id="IPR006094">
    <property type="entry name" value="Oxid_FAD_bind_N"/>
</dbReference>
<dbReference type="InterPro" id="IPR016167">
    <property type="entry name" value="FAD-bd_PCMH_sub1"/>
</dbReference>
<dbReference type="SUPFAM" id="SSF56194">
    <property type="entry name" value="Uridine diphospho-N-Acetylenolpyruvylglucosamine reductase, MurB, C-terminal domain"/>
    <property type="match status" value="1"/>
</dbReference>
<keyword evidence="19" id="KW-1185">Reference proteome</keyword>
<accession>A0A1X1QZD3</accession>
<gene>
    <name evidence="17" type="primary">murB</name>
    <name evidence="18" type="ORF">AWC04_19515</name>
</gene>
<evidence type="ECO:0000256" key="3">
    <source>
        <dbReference type="ARBA" id="ARBA00004496"/>
    </source>
</evidence>
<evidence type="ECO:0000313" key="19">
    <source>
        <dbReference type="Proteomes" id="UP000193484"/>
    </source>
</evidence>
<sequence length="332" mass="34088">MSPANFAALTTLRVGGPVARLMTATTAEELVTAAADPDALLVGGGSNLLVGDDGFPGTVVLVRTTGVEVDGDLVTVAAGENWDGFVAEMLAAGRGQLSALSGIPGTVGATPIQNVGAYGADVSQFLTGVTVYDRELQKVRDMSAEDCGFGYRTSIFKRNSRRVVLSVTFRLPVCETASVTYPQLAGRLGVRVGDDAPAGAVRDAVLALRRSKGMVLDAEDRDTWSVGSFFINPVVAEVPAAADGGPAHPAPAGVKLSAAWLIENAGFGPGFTVPGSGGRAALSTKHTLAITNRGGATAADVLELAGHIRDGVWERFGVQLAPEATLVGCELR</sequence>
<dbReference type="GO" id="GO:0008360">
    <property type="term" value="P:regulation of cell shape"/>
    <property type="evidence" value="ECO:0007669"/>
    <property type="project" value="UniProtKB-KW"/>
</dbReference>
<dbReference type="Proteomes" id="UP000193484">
    <property type="component" value="Unassembled WGS sequence"/>
</dbReference>
<evidence type="ECO:0000313" key="18">
    <source>
        <dbReference type="EMBL" id="ORU96758.1"/>
    </source>
</evidence>
<evidence type="ECO:0000256" key="6">
    <source>
        <dbReference type="ARBA" id="ARBA00022490"/>
    </source>
</evidence>
<keyword evidence="14 17" id="KW-0131">Cell cycle</keyword>
<dbReference type="Pfam" id="PF02873">
    <property type="entry name" value="MurB_C"/>
    <property type="match status" value="1"/>
</dbReference>
<dbReference type="EC" id="1.3.1.98" evidence="17"/>
<comment type="similarity">
    <text evidence="5 17">Belongs to the MurB family.</text>
</comment>
<dbReference type="OrthoDB" id="9804753at2"/>
<evidence type="ECO:0000256" key="16">
    <source>
        <dbReference type="ARBA" id="ARBA00048914"/>
    </source>
</evidence>
<dbReference type="PANTHER" id="PTHR21071">
    <property type="entry name" value="UDP-N-ACETYLENOLPYRUVOYLGLUCOSAMINE REDUCTASE"/>
    <property type="match status" value="1"/>
</dbReference>
<dbReference type="InterPro" id="IPR016166">
    <property type="entry name" value="FAD-bd_PCMH"/>
</dbReference>
<evidence type="ECO:0000256" key="13">
    <source>
        <dbReference type="ARBA" id="ARBA00023002"/>
    </source>
</evidence>
<keyword evidence="13 17" id="KW-0560">Oxidoreductase</keyword>
<keyword evidence="7 17" id="KW-0132">Cell division</keyword>
<reference evidence="18 19" key="1">
    <citation type="submission" date="2016-01" db="EMBL/GenBank/DDBJ databases">
        <title>The new phylogeny of the genus Mycobacterium.</title>
        <authorList>
            <person name="Tarcisio F."/>
            <person name="Conor M."/>
            <person name="Antonella G."/>
            <person name="Elisabetta G."/>
            <person name="Giulia F.S."/>
            <person name="Sara T."/>
            <person name="Anna F."/>
            <person name="Clotilde B."/>
            <person name="Roberto B."/>
            <person name="Veronica D.S."/>
            <person name="Fabio R."/>
            <person name="Monica P."/>
            <person name="Olivier J."/>
            <person name="Enrico T."/>
            <person name="Nicola S."/>
        </authorList>
    </citation>
    <scope>NUCLEOTIDE SEQUENCE [LARGE SCALE GENOMIC DNA]</scope>
    <source>
        <strain evidence="18 19">DSM 44179</strain>
    </source>
</reference>
<keyword evidence="8 17" id="KW-0285">Flavoprotein</keyword>
<feature type="active site" evidence="17">
    <location>
        <position position="323"/>
    </location>
</feature>
<dbReference type="SUPFAM" id="SSF56176">
    <property type="entry name" value="FAD-binding/transporter-associated domain-like"/>
    <property type="match status" value="1"/>
</dbReference>
<dbReference type="InterPro" id="IPR016169">
    <property type="entry name" value="FAD-bd_PCMH_sub2"/>
</dbReference>
<dbReference type="GO" id="GO:0008762">
    <property type="term" value="F:UDP-N-acetylmuramate dehydrogenase activity"/>
    <property type="evidence" value="ECO:0007669"/>
    <property type="project" value="UniProtKB-UniRule"/>
</dbReference>
<evidence type="ECO:0000256" key="8">
    <source>
        <dbReference type="ARBA" id="ARBA00022630"/>
    </source>
</evidence>
<dbReference type="HAMAP" id="MF_00037">
    <property type="entry name" value="MurB"/>
    <property type="match status" value="1"/>
</dbReference>
<dbReference type="GO" id="GO:0071949">
    <property type="term" value="F:FAD binding"/>
    <property type="evidence" value="ECO:0007669"/>
    <property type="project" value="InterPro"/>
</dbReference>
<evidence type="ECO:0000256" key="5">
    <source>
        <dbReference type="ARBA" id="ARBA00010485"/>
    </source>
</evidence>
<keyword evidence="9 17" id="KW-0274">FAD</keyword>
<dbReference type="Gene3D" id="3.30.465.10">
    <property type="match status" value="1"/>
</dbReference>
<keyword evidence="12 17" id="KW-0573">Peptidoglycan synthesis</keyword>
<dbReference type="InterPro" id="IPR011601">
    <property type="entry name" value="MurB_C"/>
</dbReference>
<evidence type="ECO:0000256" key="14">
    <source>
        <dbReference type="ARBA" id="ARBA00023306"/>
    </source>
</evidence>
<evidence type="ECO:0000256" key="11">
    <source>
        <dbReference type="ARBA" id="ARBA00022960"/>
    </source>
</evidence>
<dbReference type="GO" id="GO:0051301">
    <property type="term" value="P:cell division"/>
    <property type="evidence" value="ECO:0007669"/>
    <property type="project" value="UniProtKB-KW"/>
</dbReference>
<dbReference type="InterPro" id="IPR003170">
    <property type="entry name" value="MurB"/>
</dbReference>
<feature type="active site" description="Proton donor" evidence="17">
    <location>
        <position position="228"/>
    </location>
</feature>
<dbReference type="GO" id="GO:0009252">
    <property type="term" value="P:peptidoglycan biosynthetic process"/>
    <property type="evidence" value="ECO:0007669"/>
    <property type="project" value="UniProtKB-UniRule"/>
</dbReference>
<dbReference type="InterPro" id="IPR036318">
    <property type="entry name" value="FAD-bd_PCMH-like_sf"/>
</dbReference>
<comment type="subcellular location">
    <subcellularLocation>
        <location evidence="3 17">Cytoplasm</location>
    </subcellularLocation>
</comment>
<keyword evidence="6 17" id="KW-0963">Cytoplasm</keyword>
<evidence type="ECO:0000256" key="17">
    <source>
        <dbReference type="HAMAP-Rule" id="MF_00037"/>
    </source>
</evidence>
<feature type="active site" evidence="17">
    <location>
        <position position="152"/>
    </location>
</feature>
<comment type="caution">
    <text evidence="18">The sequence shown here is derived from an EMBL/GenBank/DDBJ whole genome shotgun (WGS) entry which is preliminary data.</text>
</comment>
<dbReference type="NCBIfam" id="NF010478">
    <property type="entry name" value="PRK13903.1"/>
    <property type="match status" value="1"/>
</dbReference>
<organism evidence="18 19">
    <name type="scientific">Mycolicibacterium fallax</name>
    <name type="common">Mycobacterium fallax</name>
    <dbReference type="NCBI Taxonomy" id="1793"/>
    <lineage>
        <taxon>Bacteria</taxon>
        <taxon>Bacillati</taxon>
        <taxon>Actinomycetota</taxon>
        <taxon>Actinomycetes</taxon>
        <taxon>Mycobacteriales</taxon>
        <taxon>Mycobacteriaceae</taxon>
        <taxon>Mycolicibacterium</taxon>
    </lineage>
</organism>
<keyword evidence="10 17" id="KW-0521">NADP</keyword>
<dbReference type="Gene3D" id="3.30.43.10">
    <property type="entry name" value="Uridine Diphospho-n-acetylenolpyruvylglucosamine Reductase, domain 2"/>
    <property type="match status" value="1"/>
</dbReference>
<dbReference type="EMBL" id="LQOJ01000073">
    <property type="protein sequence ID" value="ORU96758.1"/>
    <property type="molecule type" value="Genomic_DNA"/>
</dbReference>
<dbReference type="PANTHER" id="PTHR21071:SF4">
    <property type="entry name" value="UDP-N-ACETYLENOLPYRUVOYLGLUCOSAMINE REDUCTASE"/>
    <property type="match status" value="1"/>
</dbReference>